<reference evidence="2 3" key="1">
    <citation type="submission" date="2015-07" db="EMBL/GenBank/DDBJ databases">
        <title>Draft genome sequence of the Amantichitinum ursilacus IGB-41, a new chitin-degrading bacterium.</title>
        <authorList>
            <person name="Kirstahler P."/>
            <person name="Guenther M."/>
            <person name="Grumaz C."/>
            <person name="Rupp S."/>
            <person name="Zibek S."/>
            <person name="Sohn K."/>
        </authorList>
    </citation>
    <scope>NUCLEOTIDE SEQUENCE [LARGE SCALE GENOMIC DNA]</scope>
    <source>
        <strain evidence="2 3">IGB-41</strain>
    </source>
</reference>
<name>A0A0N0XI08_9NEIS</name>
<dbReference type="GO" id="GO:0003824">
    <property type="term" value="F:catalytic activity"/>
    <property type="evidence" value="ECO:0007669"/>
    <property type="project" value="InterPro"/>
</dbReference>
<dbReference type="InterPro" id="IPR002500">
    <property type="entry name" value="PAPS_reduct_dom"/>
</dbReference>
<dbReference type="PANTHER" id="PTHR43196:SF2">
    <property type="entry name" value="PHOSPHOADENOSINE PHOSPHOSULFATE REDUCTASE"/>
    <property type="match status" value="1"/>
</dbReference>
<evidence type="ECO:0000259" key="1">
    <source>
        <dbReference type="Pfam" id="PF01507"/>
    </source>
</evidence>
<accession>A0A0N0XI08</accession>
<dbReference type="InterPro" id="IPR050128">
    <property type="entry name" value="Sulfate_adenylyltrnsfr_sub2"/>
</dbReference>
<evidence type="ECO:0000313" key="2">
    <source>
        <dbReference type="EMBL" id="KPC49589.1"/>
    </source>
</evidence>
<gene>
    <name evidence="2" type="ORF">WG78_19740</name>
</gene>
<evidence type="ECO:0000313" key="3">
    <source>
        <dbReference type="Proteomes" id="UP000037939"/>
    </source>
</evidence>
<sequence>MNNIDETKQLLREQYEADNRPWVVAYSGGKDSTLVLQLVMELLLELGPAAKKPVYVLSSDTRVEAPIVSEYVMDAMKRIETSARARNLNVQTQLVFPDIDEGFWAKLIGKGYPPPSRWFRWCTSNMKIKPSRRAIDNIVAKSGSVILLLGSRMDESSLRAQSIQSFTNSERNLNPHHEIPDAMVFKPIVSWTTDEVWEYLYSNPPAWGGSHDKIIQLYRQANGGECPVVFDLNTPSCGGSRFGCWTCTVVRQDKSMEGFIATGEEWMKPLNIFRASLIEYRDAEGMRSSVKRDGTPGTGPFTSEARKKILRELLETEKQAGWELISAEELTNIQRIWNTEFDYTKAEVVDLAKAFGRTLTADYLEHPEEAVKAAAADFLETAALEADVPAELLHAILHLTKNKWSSLEIYGAKTGLERDLEKTLILAAKQVEQAAP</sequence>
<comment type="caution">
    <text evidence="2">The sequence shown here is derived from an EMBL/GenBank/DDBJ whole genome shotgun (WGS) entry which is preliminary data.</text>
</comment>
<organism evidence="2 3">
    <name type="scientific">Amantichitinum ursilacus</name>
    <dbReference type="NCBI Taxonomy" id="857265"/>
    <lineage>
        <taxon>Bacteria</taxon>
        <taxon>Pseudomonadati</taxon>
        <taxon>Pseudomonadota</taxon>
        <taxon>Betaproteobacteria</taxon>
        <taxon>Neisseriales</taxon>
        <taxon>Chitinibacteraceae</taxon>
        <taxon>Amantichitinum</taxon>
    </lineage>
</organism>
<dbReference type="SUPFAM" id="SSF52402">
    <property type="entry name" value="Adenine nucleotide alpha hydrolases-like"/>
    <property type="match status" value="1"/>
</dbReference>
<dbReference type="OrthoDB" id="9774475at2"/>
<dbReference type="PATRIC" id="fig|857265.3.peg.4043"/>
<feature type="domain" description="Phosphoadenosine phosphosulphate reductase" evidence="1">
    <location>
        <begin position="23"/>
        <end position="248"/>
    </location>
</feature>
<dbReference type="Gene3D" id="3.40.50.620">
    <property type="entry name" value="HUPs"/>
    <property type="match status" value="1"/>
</dbReference>
<dbReference type="InterPro" id="IPR017598">
    <property type="entry name" value="SulphurTrfase_DndC"/>
</dbReference>
<dbReference type="EMBL" id="LAQT01000036">
    <property type="protein sequence ID" value="KPC49589.1"/>
    <property type="molecule type" value="Genomic_DNA"/>
</dbReference>
<dbReference type="STRING" id="857265.WG78_19740"/>
<dbReference type="Proteomes" id="UP000037939">
    <property type="component" value="Unassembled WGS sequence"/>
</dbReference>
<dbReference type="RefSeq" id="WP_053939524.1">
    <property type="nucleotide sequence ID" value="NZ_LAQT01000036.1"/>
</dbReference>
<protein>
    <recommendedName>
        <fullName evidence="1">Phosphoadenosine phosphosulphate reductase domain-containing protein</fullName>
    </recommendedName>
</protein>
<keyword evidence="3" id="KW-1185">Reference proteome</keyword>
<dbReference type="PANTHER" id="PTHR43196">
    <property type="entry name" value="SULFATE ADENYLYLTRANSFERASE SUBUNIT 2"/>
    <property type="match status" value="1"/>
</dbReference>
<dbReference type="Pfam" id="PF01507">
    <property type="entry name" value="PAPS_reduct"/>
    <property type="match status" value="1"/>
</dbReference>
<dbReference type="AlphaFoldDB" id="A0A0N0XI08"/>
<proteinExistence type="predicted"/>
<dbReference type="InterPro" id="IPR014729">
    <property type="entry name" value="Rossmann-like_a/b/a_fold"/>
</dbReference>
<dbReference type="NCBIfam" id="TIGR03183">
    <property type="entry name" value="DNA_S_dndC"/>
    <property type="match status" value="1"/>
</dbReference>